<reference evidence="9" key="1">
    <citation type="journal article" date="2020" name="mSystems">
        <title>Genome- and Community-Level Interaction Insights into Carbon Utilization and Element Cycling Functions of Hydrothermarchaeota in Hydrothermal Sediment.</title>
        <authorList>
            <person name="Zhou Z."/>
            <person name="Liu Y."/>
            <person name="Xu W."/>
            <person name="Pan J."/>
            <person name="Luo Z.H."/>
            <person name="Li M."/>
        </authorList>
    </citation>
    <scope>NUCLEOTIDE SEQUENCE [LARGE SCALE GENOMIC DNA]</scope>
    <source>
        <strain evidence="9">HyVt-92</strain>
    </source>
</reference>
<dbReference type="EMBL" id="DRTT01000102">
    <property type="protein sequence ID" value="HHF98565.1"/>
    <property type="molecule type" value="Genomic_DNA"/>
</dbReference>
<accession>A0A7V5LZG6</accession>
<keyword evidence="2" id="KW-1003">Cell membrane</keyword>
<dbReference type="Pfam" id="PF10035">
    <property type="entry name" value="DUF2179"/>
    <property type="match status" value="1"/>
</dbReference>
<dbReference type="InterPro" id="IPR022930">
    <property type="entry name" value="UPF0316"/>
</dbReference>
<dbReference type="PANTHER" id="PTHR40060:SF1">
    <property type="entry name" value="UPF0316 PROTEIN YEBE"/>
    <property type="match status" value="1"/>
</dbReference>
<dbReference type="AlphaFoldDB" id="A0A7V5LZG6"/>
<evidence type="ECO:0000256" key="1">
    <source>
        <dbReference type="ARBA" id="ARBA00004651"/>
    </source>
</evidence>
<protein>
    <submittedName>
        <fullName evidence="9">DUF2179 domain-containing protein</fullName>
    </submittedName>
</protein>
<evidence type="ECO:0000256" key="4">
    <source>
        <dbReference type="ARBA" id="ARBA00022989"/>
    </source>
</evidence>
<keyword evidence="4 6" id="KW-1133">Transmembrane helix</keyword>
<dbReference type="InterPro" id="IPR044035">
    <property type="entry name" value="DUF5698"/>
</dbReference>
<dbReference type="PANTHER" id="PTHR40060">
    <property type="entry name" value="UPF0316 PROTEIN YEBE"/>
    <property type="match status" value="1"/>
</dbReference>
<feature type="domain" description="DUF2179" evidence="7">
    <location>
        <begin position="117"/>
        <end position="162"/>
    </location>
</feature>
<evidence type="ECO:0000256" key="6">
    <source>
        <dbReference type="SAM" id="Phobius"/>
    </source>
</evidence>
<proteinExistence type="predicted"/>
<feature type="transmembrane region" description="Helical" evidence="6">
    <location>
        <begin position="6"/>
        <end position="29"/>
    </location>
</feature>
<comment type="caution">
    <text evidence="9">The sequence shown here is derived from an EMBL/GenBank/DDBJ whole genome shotgun (WGS) entry which is preliminary data.</text>
</comment>
<dbReference type="InterPro" id="IPR019264">
    <property type="entry name" value="DUF2179"/>
</dbReference>
<organism evidence="9">
    <name type="scientific">Aerophobetes bacterium</name>
    <dbReference type="NCBI Taxonomy" id="2030807"/>
    <lineage>
        <taxon>Bacteria</taxon>
        <taxon>Candidatus Aerophobota</taxon>
    </lineage>
</organism>
<keyword evidence="3 6" id="KW-0812">Transmembrane</keyword>
<dbReference type="Pfam" id="PF18955">
    <property type="entry name" value="DUF5698"/>
    <property type="match status" value="1"/>
</dbReference>
<comment type="subcellular location">
    <subcellularLocation>
        <location evidence="1">Cell membrane</location>
        <topology evidence="1">Multi-pass membrane protein</topology>
    </subcellularLocation>
</comment>
<evidence type="ECO:0000256" key="2">
    <source>
        <dbReference type="ARBA" id="ARBA00022475"/>
    </source>
</evidence>
<sequence>MDIEALKIAFLIFLIRFVGMTMAGLRTILMVKGYKLWTFVISFFETIIYIYGLSLVLSHLDNLVNIIVYALGFALGNYFAIFIEEKVGIGVETFIVVPSTGGIDLAFKLRKEGYVLTELDGKGYYGDKKVLYITMPKKNIKKFEKFLKKEDPKAYYLTLETKKTKKNNNIIRA</sequence>
<feature type="domain" description="DUF5698" evidence="8">
    <location>
        <begin position="25"/>
        <end position="78"/>
    </location>
</feature>
<feature type="transmembrane region" description="Helical" evidence="6">
    <location>
        <begin position="63"/>
        <end position="83"/>
    </location>
</feature>
<evidence type="ECO:0000256" key="5">
    <source>
        <dbReference type="ARBA" id="ARBA00023136"/>
    </source>
</evidence>
<evidence type="ECO:0000259" key="7">
    <source>
        <dbReference type="Pfam" id="PF10035"/>
    </source>
</evidence>
<gene>
    <name evidence="9" type="ORF">ENL39_03645</name>
</gene>
<name>A0A7V5LZG6_UNCAE</name>
<evidence type="ECO:0000313" key="9">
    <source>
        <dbReference type="EMBL" id="HHF98565.1"/>
    </source>
</evidence>
<evidence type="ECO:0000256" key="3">
    <source>
        <dbReference type="ARBA" id="ARBA00022692"/>
    </source>
</evidence>
<dbReference type="GO" id="GO:0005886">
    <property type="term" value="C:plasma membrane"/>
    <property type="evidence" value="ECO:0007669"/>
    <property type="project" value="UniProtKB-SubCell"/>
</dbReference>
<keyword evidence="5 6" id="KW-0472">Membrane</keyword>
<feature type="transmembrane region" description="Helical" evidence="6">
    <location>
        <begin position="36"/>
        <end position="57"/>
    </location>
</feature>
<dbReference type="Proteomes" id="UP000886070">
    <property type="component" value="Unassembled WGS sequence"/>
</dbReference>
<evidence type="ECO:0000259" key="8">
    <source>
        <dbReference type="Pfam" id="PF18955"/>
    </source>
</evidence>